<evidence type="ECO:0000256" key="6">
    <source>
        <dbReference type="ARBA" id="ARBA00022989"/>
    </source>
</evidence>
<feature type="transmembrane region" description="Helical" evidence="8">
    <location>
        <begin position="178"/>
        <end position="197"/>
    </location>
</feature>
<feature type="transmembrane region" description="Helical" evidence="8">
    <location>
        <begin position="253"/>
        <end position="272"/>
    </location>
</feature>
<feature type="transmembrane region" description="Helical" evidence="8">
    <location>
        <begin position="309"/>
        <end position="331"/>
    </location>
</feature>
<keyword evidence="6 8" id="KW-1133">Transmembrane helix</keyword>
<feature type="transmembrane region" description="Helical" evidence="8">
    <location>
        <begin position="222"/>
        <end position="241"/>
    </location>
</feature>
<comment type="similarity">
    <text evidence="2">Belongs to the binding-protein-dependent transport system permease family. FecCD subfamily.</text>
</comment>
<dbReference type="GO" id="GO:0022857">
    <property type="term" value="F:transmembrane transporter activity"/>
    <property type="evidence" value="ECO:0007669"/>
    <property type="project" value="InterPro"/>
</dbReference>
<dbReference type="CDD" id="cd06550">
    <property type="entry name" value="TM_ABC_iron-siderophores_like"/>
    <property type="match status" value="1"/>
</dbReference>
<gene>
    <name evidence="9" type="ORF">P0Y65_11960</name>
</gene>
<feature type="transmembrane region" description="Helical" evidence="8">
    <location>
        <begin position="152"/>
        <end position="171"/>
    </location>
</feature>
<evidence type="ECO:0000256" key="4">
    <source>
        <dbReference type="ARBA" id="ARBA00022475"/>
    </source>
</evidence>
<evidence type="ECO:0000313" key="10">
    <source>
        <dbReference type="Proteomes" id="UP001217476"/>
    </source>
</evidence>
<name>A0AAJ5VQK1_9HYPH</name>
<dbReference type="EMBL" id="CP119312">
    <property type="protein sequence ID" value="WEK02923.1"/>
    <property type="molecule type" value="Genomic_DNA"/>
</dbReference>
<dbReference type="Pfam" id="PF01032">
    <property type="entry name" value="FecCD"/>
    <property type="match status" value="1"/>
</dbReference>
<dbReference type="Gene3D" id="1.10.3470.10">
    <property type="entry name" value="ABC transporter involved in vitamin B12 uptake, BtuC"/>
    <property type="match status" value="1"/>
</dbReference>
<protein>
    <submittedName>
        <fullName evidence="9">Iron ABC transporter permease</fullName>
    </submittedName>
</protein>
<keyword evidence="3" id="KW-0813">Transport</keyword>
<feature type="transmembrane region" description="Helical" evidence="8">
    <location>
        <begin position="278"/>
        <end position="297"/>
    </location>
</feature>
<evidence type="ECO:0000256" key="5">
    <source>
        <dbReference type="ARBA" id="ARBA00022692"/>
    </source>
</evidence>
<dbReference type="PANTHER" id="PTHR30472">
    <property type="entry name" value="FERRIC ENTEROBACTIN TRANSPORT SYSTEM PERMEASE PROTEIN"/>
    <property type="match status" value="1"/>
</dbReference>
<keyword evidence="4" id="KW-1003">Cell membrane</keyword>
<dbReference type="GO" id="GO:0005886">
    <property type="term" value="C:plasma membrane"/>
    <property type="evidence" value="ECO:0007669"/>
    <property type="project" value="UniProtKB-SubCell"/>
</dbReference>
<evidence type="ECO:0000313" key="9">
    <source>
        <dbReference type="EMBL" id="WEK02923.1"/>
    </source>
</evidence>
<organism evidence="9 10">
    <name type="scientific">Candidatus Devosia phytovorans</name>
    <dbReference type="NCBI Taxonomy" id="3121372"/>
    <lineage>
        <taxon>Bacteria</taxon>
        <taxon>Pseudomonadati</taxon>
        <taxon>Pseudomonadota</taxon>
        <taxon>Alphaproteobacteria</taxon>
        <taxon>Hyphomicrobiales</taxon>
        <taxon>Devosiaceae</taxon>
        <taxon>Devosia</taxon>
    </lineage>
</organism>
<comment type="subcellular location">
    <subcellularLocation>
        <location evidence="1">Cell membrane</location>
        <topology evidence="1">Multi-pass membrane protein</topology>
    </subcellularLocation>
</comment>
<dbReference type="Proteomes" id="UP001217476">
    <property type="component" value="Chromosome"/>
</dbReference>
<evidence type="ECO:0000256" key="1">
    <source>
        <dbReference type="ARBA" id="ARBA00004651"/>
    </source>
</evidence>
<evidence type="ECO:0000256" key="8">
    <source>
        <dbReference type="SAM" id="Phobius"/>
    </source>
</evidence>
<feature type="transmembrane region" description="Helical" evidence="8">
    <location>
        <begin position="124"/>
        <end position="146"/>
    </location>
</feature>
<keyword evidence="5 8" id="KW-0812">Transmembrane</keyword>
<dbReference type="GO" id="GO:0033214">
    <property type="term" value="P:siderophore-iron import into cell"/>
    <property type="evidence" value="ECO:0007669"/>
    <property type="project" value="TreeGrafter"/>
</dbReference>
<dbReference type="AlphaFoldDB" id="A0AAJ5VQK1"/>
<sequence length="359" mass="36571">MVLEGTRSQPDFNNHLCEAHLTSVQSLPAPQLRSLPLGMVYAGLVIMLFGAMALSMTVGYRIYSLQQAWLALTAFDASEAATVLTTLRLPRAIIAPLVGAGLGIAGALVQTLSRNRIASPDTLGLNAGASLAVVVASAVFGVSSLIGLSLTAAMGALVTSLVVFAIAAGAGGLSPIRIVLIGVTIAGLGQSIVQIILTNNEAQLQNLLFWLAGSFVDRPMTLALNGGPFIAVGIALALLLARPLDAMQADDDTAAGLGVPVTLVRIGCFLSVSLLTGASVAMAGPVSFIGLVVPHAARKLVGLRHGRQIIAAGLLGAIYATLADVAARFVIFPVEAPVGAITAVVGGVVLVVLLRRRAA</sequence>
<keyword evidence="7 8" id="KW-0472">Membrane</keyword>
<dbReference type="InterPro" id="IPR037294">
    <property type="entry name" value="ABC_BtuC-like"/>
</dbReference>
<evidence type="ECO:0000256" key="7">
    <source>
        <dbReference type="ARBA" id="ARBA00023136"/>
    </source>
</evidence>
<evidence type="ECO:0000256" key="2">
    <source>
        <dbReference type="ARBA" id="ARBA00007935"/>
    </source>
</evidence>
<accession>A0AAJ5VQK1</accession>
<reference evidence="9" key="1">
    <citation type="submission" date="2023-03" db="EMBL/GenBank/DDBJ databases">
        <title>Andean soil-derived lignocellulolytic bacterial consortium as a source of novel taxa and putative plastic-active enzymes.</title>
        <authorList>
            <person name="Diaz-Garcia L."/>
            <person name="Chuvochina M."/>
            <person name="Feuerriegel G."/>
            <person name="Bunk B."/>
            <person name="Sproer C."/>
            <person name="Streit W.R."/>
            <person name="Rodriguez L.M."/>
            <person name="Overmann J."/>
            <person name="Jimenez D.J."/>
        </authorList>
    </citation>
    <scope>NUCLEOTIDE SEQUENCE</scope>
    <source>
        <strain evidence="9">MAG 4196</strain>
    </source>
</reference>
<feature type="transmembrane region" description="Helical" evidence="8">
    <location>
        <begin position="35"/>
        <end position="56"/>
    </location>
</feature>
<evidence type="ECO:0000256" key="3">
    <source>
        <dbReference type="ARBA" id="ARBA00022448"/>
    </source>
</evidence>
<dbReference type="InterPro" id="IPR000522">
    <property type="entry name" value="ABC_transptr_permease_BtuC"/>
</dbReference>
<dbReference type="SUPFAM" id="SSF81345">
    <property type="entry name" value="ABC transporter involved in vitamin B12 uptake, BtuC"/>
    <property type="match status" value="1"/>
</dbReference>
<dbReference type="PANTHER" id="PTHR30472:SF1">
    <property type="entry name" value="FE(3+) DICITRATE TRANSPORT SYSTEM PERMEASE PROTEIN FECC-RELATED"/>
    <property type="match status" value="1"/>
</dbReference>
<proteinExistence type="inferred from homology"/>
<feature type="transmembrane region" description="Helical" evidence="8">
    <location>
        <begin position="337"/>
        <end position="354"/>
    </location>
</feature>
<feature type="transmembrane region" description="Helical" evidence="8">
    <location>
        <begin position="93"/>
        <end position="112"/>
    </location>
</feature>